<dbReference type="SUPFAM" id="SSF46785">
    <property type="entry name" value="Winged helix' DNA-binding domain"/>
    <property type="match status" value="1"/>
</dbReference>
<evidence type="ECO:0000313" key="4">
    <source>
        <dbReference type="Proteomes" id="UP000225740"/>
    </source>
</evidence>
<comment type="caution">
    <text evidence="3">The sequence shown here is derived from an EMBL/GenBank/DDBJ whole genome shotgun (WGS) entry which is preliminary data.</text>
</comment>
<dbReference type="EMBL" id="NIZW01000011">
    <property type="protein sequence ID" value="PHQ34385.1"/>
    <property type="molecule type" value="Genomic_DNA"/>
</dbReference>
<reference evidence="3 4" key="1">
    <citation type="submission" date="2017-06" db="EMBL/GenBank/DDBJ databases">
        <title>Description of Rhodopirellula bahusiensis sp. nov.</title>
        <authorList>
            <person name="Kizina J."/>
            <person name="Harder J."/>
        </authorList>
    </citation>
    <scope>NUCLEOTIDE SEQUENCE [LARGE SCALE GENOMIC DNA]</scope>
    <source>
        <strain evidence="3 4">SWK21</strain>
    </source>
</reference>
<protein>
    <recommendedName>
        <fullName evidence="2">Helix-turn-helix type 11 domain-containing protein</fullName>
    </recommendedName>
</protein>
<organism evidence="3 4">
    <name type="scientific">Rhodopirellula bahusiensis</name>
    <dbReference type="NCBI Taxonomy" id="2014065"/>
    <lineage>
        <taxon>Bacteria</taxon>
        <taxon>Pseudomonadati</taxon>
        <taxon>Planctomycetota</taxon>
        <taxon>Planctomycetia</taxon>
        <taxon>Pirellulales</taxon>
        <taxon>Pirellulaceae</taxon>
        <taxon>Rhodopirellula</taxon>
    </lineage>
</organism>
<evidence type="ECO:0000256" key="1">
    <source>
        <dbReference type="SAM" id="MobiDB-lite"/>
    </source>
</evidence>
<feature type="domain" description="Helix-turn-helix type 11" evidence="2">
    <location>
        <begin position="76"/>
        <end position="116"/>
    </location>
</feature>
<evidence type="ECO:0000259" key="2">
    <source>
        <dbReference type="Pfam" id="PF08279"/>
    </source>
</evidence>
<feature type="region of interest" description="Disordered" evidence="1">
    <location>
        <begin position="1"/>
        <end position="63"/>
    </location>
</feature>
<dbReference type="AlphaFoldDB" id="A0A2G1W5T4"/>
<feature type="compositionally biased region" description="Polar residues" evidence="1">
    <location>
        <begin position="1"/>
        <end position="14"/>
    </location>
</feature>
<dbReference type="InterPro" id="IPR036388">
    <property type="entry name" value="WH-like_DNA-bd_sf"/>
</dbReference>
<dbReference type="Gene3D" id="1.10.10.10">
    <property type="entry name" value="Winged helix-like DNA-binding domain superfamily/Winged helix DNA-binding domain"/>
    <property type="match status" value="1"/>
</dbReference>
<dbReference type="InterPro" id="IPR036390">
    <property type="entry name" value="WH_DNA-bd_sf"/>
</dbReference>
<accession>A0A2G1W5T4</accession>
<gene>
    <name evidence="3" type="ORF">CEE69_15315</name>
</gene>
<name>A0A2G1W5T4_9BACT</name>
<dbReference type="Pfam" id="PF08279">
    <property type="entry name" value="HTH_11"/>
    <property type="match status" value="1"/>
</dbReference>
<keyword evidence="4" id="KW-1185">Reference proteome</keyword>
<proteinExistence type="predicted"/>
<sequence>MLQDQQKPGQTECQQLARGCDPPFATSPGKITTSKLGNVIDGNGMAKKANLDEQPRERSDAERRARQCARLANLMKVLHLISGRGRWDAKGLAEELECSQRTIHRMLSTLSMAGVPWYFDEKFRAYRIRPGFKFSLAENAVLNPECEPQAANDKESFQDATERLIEDGEAFAESLTQFLEMLKRSVSTAGENKVAD</sequence>
<dbReference type="InterPro" id="IPR013196">
    <property type="entry name" value="HTH_11"/>
</dbReference>
<evidence type="ECO:0000313" key="3">
    <source>
        <dbReference type="EMBL" id="PHQ34385.1"/>
    </source>
</evidence>
<dbReference type="Proteomes" id="UP000225740">
    <property type="component" value="Unassembled WGS sequence"/>
</dbReference>
<feature type="compositionally biased region" description="Basic and acidic residues" evidence="1">
    <location>
        <begin position="49"/>
        <end position="63"/>
    </location>
</feature>